<name>A0AAD4EVA4_9PEZI</name>
<proteinExistence type="predicted"/>
<keyword evidence="2" id="KW-1185">Reference proteome</keyword>
<gene>
    <name evidence="1" type="ORF">NEMBOFW57_007530</name>
</gene>
<sequence length="74" mass="7681">MSLLKSYLNLTPKYKLGLGAGLLIWGFLGLHKVESKLGLTPTDADKAELERMTPRISVVPRGGAGGSGGGGEKA</sequence>
<dbReference type="Proteomes" id="UP001197093">
    <property type="component" value="Unassembled WGS sequence"/>
</dbReference>
<organism evidence="1 2">
    <name type="scientific">Staphylotrichum longicolle</name>
    <dbReference type="NCBI Taxonomy" id="669026"/>
    <lineage>
        <taxon>Eukaryota</taxon>
        <taxon>Fungi</taxon>
        <taxon>Dikarya</taxon>
        <taxon>Ascomycota</taxon>
        <taxon>Pezizomycotina</taxon>
        <taxon>Sordariomycetes</taxon>
        <taxon>Sordariomycetidae</taxon>
        <taxon>Sordariales</taxon>
        <taxon>Chaetomiaceae</taxon>
        <taxon>Staphylotrichum</taxon>
    </lineage>
</organism>
<dbReference type="EMBL" id="JAHCVI010000003">
    <property type="protein sequence ID" value="KAG7288010.1"/>
    <property type="molecule type" value="Genomic_DNA"/>
</dbReference>
<comment type="caution">
    <text evidence="1">The sequence shown here is derived from an EMBL/GenBank/DDBJ whole genome shotgun (WGS) entry which is preliminary data.</text>
</comment>
<dbReference type="AlphaFoldDB" id="A0AAD4EVA4"/>
<protein>
    <submittedName>
        <fullName evidence="1">Uncharacterized protein</fullName>
    </submittedName>
</protein>
<evidence type="ECO:0000313" key="2">
    <source>
        <dbReference type="Proteomes" id="UP001197093"/>
    </source>
</evidence>
<reference evidence="1" key="1">
    <citation type="submission" date="2023-02" db="EMBL/GenBank/DDBJ databases">
        <authorList>
            <person name="Palmer J.M."/>
        </authorList>
    </citation>
    <scope>NUCLEOTIDE SEQUENCE</scope>
    <source>
        <strain evidence="1">FW57</strain>
    </source>
</reference>
<accession>A0AAD4EVA4</accession>
<evidence type="ECO:0000313" key="1">
    <source>
        <dbReference type="EMBL" id="KAG7288010.1"/>
    </source>
</evidence>